<accession>A0AC35UA45</accession>
<proteinExistence type="predicted"/>
<dbReference type="Proteomes" id="UP000095286">
    <property type="component" value="Unplaced"/>
</dbReference>
<evidence type="ECO:0000313" key="1">
    <source>
        <dbReference type="Proteomes" id="UP000095286"/>
    </source>
</evidence>
<reference evidence="2" key="1">
    <citation type="submission" date="2016-11" db="UniProtKB">
        <authorList>
            <consortium name="WormBaseParasite"/>
        </authorList>
    </citation>
    <scope>IDENTIFICATION</scope>
    <source>
        <strain evidence="2">KR3021</strain>
    </source>
</reference>
<dbReference type="WBParaSite" id="RSKR_0000940000.1">
    <property type="protein sequence ID" value="RSKR_0000940000.1"/>
    <property type="gene ID" value="RSKR_0000940000"/>
</dbReference>
<protein>
    <submittedName>
        <fullName evidence="2">INVERT_DEFENSINS domain-containing protein</fullName>
    </submittedName>
</protein>
<sequence>MVSLKFVLFVCIFGILPNFAYSECGKADCASIKCNDGFKNVCISESCICVEAHNNSTKIIATAVNDANSTKEVLRQPTTKIGRAHNKTVSLKKTKKEELHLTKVDIQKHHKKEEEIVKSGKSKNNVEAHSKKTDRKPHFPRKLTNKNETATSESVSKKHLKRKLTNQNETSMITHKKHKSTKLPQKARNVNDRKKSTHTKRRINNGETKISKAVTATNNSSNTTKAPTTKSVNGTEEITSSVASSTTTTTQITPVRKNRKHRLQKSKETAIEERKKIDEHRKRRRPVDNKLHEVQSKKAKKVIEQNSKSKEHSEHEVKTNPHARVINKETEVKLGESKKGSTAKKTIKPIVIKENISKPNGTESKVLPKNEETKPLGVADPVSKENTFAIIQ</sequence>
<organism evidence="1 2">
    <name type="scientific">Rhabditophanes sp. KR3021</name>
    <dbReference type="NCBI Taxonomy" id="114890"/>
    <lineage>
        <taxon>Eukaryota</taxon>
        <taxon>Metazoa</taxon>
        <taxon>Ecdysozoa</taxon>
        <taxon>Nematoda</taxon>
        <taxon>Chromadorea</taxon>
        <taxon>Rhabditida</taxon>
        <taxon>Tylenchina</taxon>
        <taxon>Panagrolaimomorpha</taxon>
        <taxon>Strongyloidoidea</taxon>
        <taxon>Alloionematidae</taxon>
        <taxon>Rhabditophanes</taxon>
    </lineage>
</organism>
<evidence type="ECO:0000313" key="2">
    <source>
        <dbReference type="WBParaSite" id="RSKR_0000940000.1"/>
    </source>
</evidence>
<name>A0AC35UA45_9BILA</name>